<reference evidence="3 4" key="1">
    <citation type="submission" date="2018-05" db="EMBL/GenBank/DDBJ databases">
        <title>Chitinophaga sp. K3CV102501T nov., isolated from isolated from a monsoon evergreen broad-leaved forest soil.</title>
        <authorList>
            <person name="Lv Y."/>
        </authorList>
    </citation>
    <scope>NUCLEOTIDE SEQUENCE [LARGE SCALE GENOMIC DNA]</scope>
    <source>
        <strain evidence="3 4">GDMCC 1.1325</strain>
    </source>
</reference>
<evidence type="ECO:0000256" key="2">
    <source>
        <dbReference type="ARBA" id="ARBA00023002"/>
    </source>
</evidence>
<dbReference type="OrthoDB" id="9787486at2"/>
<keyword evidence="2" id="KW-0560">Oxidoreductase</keyword>
<protein>
    <submittedName>
        <fullName evidence="3">Short chain dehydrogenase</fullName>
    </submittedName>
</protein>
<dbReference type="CDD" id="cd11731">
    <property type="entry name" value="Lin1944_like_SDR_c"/>
    <property type="match status" value="1"/>
</dbReference>
<evidence type="ECO:0000256" key="1">
    <source>
        <dbReference type="ARBA" id="ARBA00006484"/>
    </source>
</evidence>
<sequence length="200" mass="21239">MKIILIGGQGTIGKRVAAALAPRHELIIAGRNSGDIQVDIASETSIENMFSQLKTVDACICTAGTGYYGDFQTMRQQHMLAGITGKLMGQVNLVLIGKQYLSEGGSFTLTSGIAAEHPAKNGTTVAMINGAVNSFVLGAAQELKRDQRINVVSPGLVEDSKDRYGAMFPGYNLVPMDKLVNAYLLSVEGAVNGKIIKVYS</sequence>
<dbReference type="SUPFAM" id="SSF51735">
    <property type="entry name" value="NAD(P)-binding Rossmann-fold domains"/>
    <property type="match status" value="1"/>
</dbReference>
<dbReference type="Gene3D" id="3.40.50.720">
    <property type="entry name" value="NAD(P)-binding Rossmann-like Domain"/>
    <property type="match status" value="1"/>
</dbReference>
<dbReference type="InterPro" id="IPR036291">
    <property type="entry name" value="NAD(P)-bd_dom_sf"/>
</dbReference>
<evidence type="ECO:0000313" key="4">
    <source>
        <dbReference type="Proteomes" id="UP000253410"/>
    </source>
</evidence>
<name>A0A365XPY4_9BACT</name>
<evidence type="ECO:0000313" key="3">
    <source>
        <dbReference type="EMBL" id="RBL88210.1"/>
    </source>
</evidence>
<dbReference type="RefSeq" id="WP_113616962.1">
    <property type="nucleotide sequence ID" value="NZ_QFFJ01000002.1"/>
</dbReference>
<comment type="similarity">
    <text evidence="1">Belongs to the short-chain dehydrogenases/reductases (SDR) family.</text>
</comment>
<dbReference type="Pfam" id="PF13561">
    <property type="entry name" value="adh_short_C2"/>
    <property type="match status" value="1"/>
</dbReference>
<comment type="caution">
    <text evidence="3">The sequence shown here is derived from an EMBL/GenBank/DDBJ whole genome shotgun (WGS) entry which is preliminary data.</text>
</comment>
<keyword evidence="4" id="KW-1185">Reference proteome</keyword>
<organism evidence="3 4">
    <name type="scientific">Chitinophaga flava</name>
    <dbReference type="NCBI Taxonomy" id="2259036"/>
    <lineage>
        <taxon>Bacteria</taxon>
        <taxon>Pseudomonadati</taxon>
        <taxon>Bacteroidota</taxon>
        <taxon>Chitinophagia</taxon>
        <taxon>Chitinophagales</taxon>
        <taxon>Chitinophagaceae</taxon>
        <taxon>Chitinophaga</taxon>
    </lineage>
</organism>
<gene>
    <name evidence="3" type="ORF">DF182_16550</name>
</gene>
<accession>A0A365XPY4</accession>
<dbReference type="InterPro" id="IPR051122">
    <property type="entry name" value="SDR_DHRS6-like"/>
</dbReference>
<dbReference type="Proteomes" id="UP000253410">
    <property type="component" value="Unassembled WGS sequence"/>
</dbReference>
<dbReference type="InterPro" id="IPR002347">
    <property type="entry name" value="SDR_fam"/>
</dbReference>
<proteinExistence type="inferred from homology"/>
<dbReference type="GO" id="GO:0016491">
    <property type="term" value="F:oxidoreductase activity"/>
    <property type="evidence" value="ECO:0007669"/>
    <property type="project" value="UniProtKB-KW"/>
</dbReference>
<dbReference type="PANTHER" id="PTHR43477">
    <property type="entry name" value="DIHYDROANTICAPSIN 7-DEHYDROGENASE"/>
    <property type="match status" value="1"/>
</dbReference>
<dbReference type="PANTHER" id="PTHR43477:SF1">
    <property type="entry name" value="DIHYDROANTICAPSIN 7-DEHYDROGENASE"/>
    <property type="match status" value="1"/>
</dbReference>
<dbReference type="AlphaFoldDB" id="A0A365XPY4"/>
<dbReference type="EMBL" id="QFFJ01000002">
    <property type="protein sequence ID" value="RBL88210.1"/>
    <property type="molecule type" value="Genomic_DNA"/>
</dbReference>
<dbReference type="NCBIfam" id="NF005754">
    <property type="entry name" value="PRK07578.1"/>
    <property type="match status" value="1"/>
</dbReference>